<protein>
    <recommendedName>
        <fullName evidence="12">Ionotropic glutamate receptor L-glutamate and glycine-binding domain-containing protein</fullName>
    </recommendedName>
</protein>
<evidence type="ECO:0000256" key="6">
    <source>
        <dbReference type="ARBA" id="ARBA00023065"/>
    </source>
</evidence>
<evidence type="ECO:0000256" key="1">
    <source>
        <dbReference type="ARBA" id="ARBA00004651"/>
    </source>
</evidence>
<dbReference type="Proteomes" id="UP000194236">
    <property type="component" value="Unassembled WGS sequence"/>
</dbReference>
<name>A0A1Y3AUW8_EURMA</name>
<sequence length="143" mass="16260">MRLNLQQQNFLVAFIEGLPYLLVNQFSNTADGIEGKLLSTLADYFNFTSSFINCMGDFGTLKPNGSWTGLIGKIFNKEADLGLGGIAISYEELRDVHFFHYHWFDQFGFAIKHDIKPIDPGILLKPYDRTVWICLLACIIIFT</sequence>
<keyword evidence="3" id="KW-1003">Cell membrane</keyword>
<dbReference type="InterPro" id="IPR052192">
    <property type="entry name" value="Insect_Ionotropic_Sensory_Rcpt"/>
</dbReference>
<evidence type="ECO:0000256" key="10">
    <source>
        <dbReference type="ARBA" id="ARBA00023286"/>
    </source>
</evidence>
<evidence type="ECO:0000256" key="11">
    <source>
        <dbReference type="ARBA" id="ARBA00023303"/>
    </source>
</evidence>
<dbReference type="OrthoDB" id="6501534at2759"/>
<accession>A0A1Y3AUW8</accession>
<comment type="subcellular location">
    <subcellularLocation>
        <location evidence="1">Cell membrane</location>
        <topology evidence="1">Multi-pass membrane protein</topology>
    </subcellularLocation>
</comment>
<keyword evidence="9" id="KW-0325">Glycoprotein</keyword>
<keyword evidence="8" id="KW-0675">Receptor</keyword>
<evidence type="ECO:0000256" key="4">
    <source>
        <dbReference type="ARBA" id="ARBA00022692"/>
    </source>
</evidence>
<keyword evidence="14" id="KW-1185">Reference proteome</keyword>
<dbReference type="InterPro" id="IPR019594">
    <property type="entry name" value="Glu/Gly-bd"/>
</dbReference>
<keyword evidence="10" id="KW-1071">Ligand-gated ion channel</keyword>
<keyword evidence="5" id="KW-1133">Transmembrane helix</keyword>
<keyword evidence="6" id="KW-0406">Ion transport</keyword>
<feature type="domain" description="Ionotropic glutamate receptor L-glutamate and glycine-binding" evidence="12">
    <location>
        <begin position="10"/>
        <end position="100"/>
    </location>
</feature>
<reference evidence="13 14" key="1">
    <citation type="submission" date="2017-03" db="EMBL/GenBank/DDBJ databases">
        <title>Genome Survey of Euroglyphus maynei.</title>
        <authorList>
            <person name="Arlian L.G."/>
            <person name="Morgan M.S."/>
            <person name="Rider S.D."/>
        </authorList>
    </citation>
    <scope>NUCLEOTIDE SEQUENCE [LARGE SCALE GENOMIC DNA]</scope>
    <source>
        <strain evidence="13">Arlian Lab</strain>
        <tissue evidence="13">Whole body</tissue>
    </source>
</reference>
<dbReference type="Gene3D" id="3.40.190.10">
    <property type="entry name" value="Periplasmic binding protein-like II"/>
    <property type="match status" value="1"/>
</dbReference>
<dbReference type="SUPFAM" id="SSF53850">
    <property type="entry name" value="Periplasmic binding protein-like II"/>
    <property type="match status" value="1"/>
</dbReference>
<evidence type="ECO:0000256" key="5">
    <source>
        <dbReference type="ARBA" id="ARBA00022989"/>
    </source>
</evidence>
<dbReference type="AlphaFoldDB" id="A0A1Y3AUW8"/>
<comment type="caution">
    <text evidence="13">The sequence shown here is derived from an EMBL/GenBank/DDBJ whole genome shotgun (WGS) entry which is preliminary data.</text>
</comment>
<evidence type="ECO:0000313" key="14">
    <source>
        <dbReference type="Proteomes" id="UP000194236"/>
    </source>
</evidence>
<dbReference type="GO" id="GO:0015276">
    <property type="term" value="F:ligand-gated monoatomic ion channel activity"/>
    <property type="evidence" value="ECO:0007669"/>
    <property type="project" value="InterPro"/>
</dbReference>
<evidence type="ECO:0000259" key="12">
    <source>
        <dbReference type="Pfam" id="PF10613"/>
    </source>
</evidence>
<dbReference type="PANTHER" id="PTHR42643:SF24">
    <property type="entry name" value="IONOTROPIC RECEPTOR 60A"/>
    <property type="match status" value="1"/>
</dbReference>
<evidence type="ECO:0000256" key="9">
    <source>
        <dbReference type="ARBA" id="ARBA00023180"/>
    </source>
</evidence>
<organism evidence="13 14">
    <name type="scientific">Euroglyphus maynei</name>
    <name type="common">Mayne's house dust mite</name>
    <dbReference type="NCBI Taxonomy" id="6958"/>
    <lineage>
        <taxon>Eukaryota</taxon>
        <taxon>Metazoa</taxon>
        <taxon>Ecdysozoa</taxon>
        <taxon>Arthropoda</taxon>
        <taxon>Chelicerata</taxon>
        <taxon>Arachnida</taxon>
        <taxon>Acari</taxon>
        <taxon>Acariformes</taxon>
        <taxon>Sarcoptiformes</taxon>
        <taxon>Astigmata</taxon>
        <taxon>Psoroptidia</taxon>
        <taxon>Analgoidea</taxon>
        <taxon>Pyroglyphidae</taxon>
        <taxon>Pyroglyphinae</taxon>
        <taxon>Euroglyphus</taxon>
    </lineage>
</organism>
<dbReference type="GO" id="GO:0005886">
    <property type="term" value="C:plasma membrane"/>
    <property type="evidence" value="ECO:0007669"/>
    <property type="project" value="UniProtKB-SubCell"/>
</dbReference>
<evidence type="ECO:0000313" key="13">
    <source>
        <dbReference type="EMBL" id="OTF71463.1"/>
    </source>
</evidence>
<keyword evidence="7" id="KW-0472">Membrane</keyword>
<proteinExistence type="predicted"/>
<dbReference type="PANTHER" id="PTHR42643">
    <property type="entry name" value="IONOTROPIC RECEPTOR 20A-RELATED"/>
    <property type="match status" value="1"/>
</dbReference>
<evidence type="ECO:0000256" key="8">
    <source>
        <dbReference type="ARBA" id="ARBA00023170"/>
    </source>
</evidence>
<dbReference type="EMBL" id="MUJZ01060948">
    <property type="protein sequence ID" value="OTF71463.1"/>
    <property type="molecule type" value="Genomic_DNA"/>
</dbReference>
<keyword evidence="2" id="KW-0813">Transport</keyword>
<keyword evidence="4" id="KW-0812">Transmembrane</keyword>
<evidence type="ECO:0000256" key="3">
    <source>
        <dbReference type="ARBA" id="ARBA00022475"/>
    </source>
</evidence>
<keyword evidence="11" id="KW-0407">Ion channel</keyword>
<evidence type="ECO:0000256" key="7">
    <source>
        <dbReference type="ARBA" id="ARBA00023136"/>
    </source>
</evidence>
<evidence type="ECO:0000256" key="2">
    <source>
        <dbReference type="ARBA" id="ARBA00022448"/>
    </source>
</evidence>
<dbReference type="Pfam" id="PF10613">
    <property type="entry name" value="Lig_chan-Glu_bd"/>
    <property type="match status" value="1"/>
</dbReference>
<gene>
    <name evidence="13" type="ORF">BLA29_005257</name>
</gene>